<dbReference type="CDD" id="cd07563">
    <property type="entry name" value="Peptidase_S41_IRBP"/>
    <property type="match status" value="1"/>
</dbReference>
<dbReference type="PANTHER" id="PTHR11261">
    <property type="entry name" value="INTERPHOTORECEPTOR RETINOID-BINDING PROTEIN"/>
    <property type="match status" value="1"/>
</dbReference>
<comment type="caution">
    <text evidence="3">The sequence shown here is derived from an EMBL/GenBank/DDBJ whole genome shotgun (WGS) entry which is preliminary data.</text>
</comment>
<protein>
    <submittedName>
        <fullName evidence="3">S41 family peptidase</fullName>
    </submittedName>
</protein>
<gene>
    <name evidence="3" type="ORF">K8U91_09330</name>
</gene>
<name>A0A921MSN7_9BACT</name>
<dbReference type="InterPro" id="IPR028204">
    <property type="entry name" value="Tricorn_C1"/>
</dbReference>
<dbReference type="EMBL" id="DYUD01000025">
    <property type="protein sequence ID" value="HJG89650.1"/>
    <property type="molecule type" value="Genomic_DNA"/>
</dbReference>
<feature type="domain" description="Tail specific protease" evidence="2">
    <location>
        <begin position="113"/>
        <end position="314"/>
    </location>
</feature>
<keyword evidence="1" id="KW-0732">Signal</keyword>
<dbReference type="Gene3D" id="3.90.226.10">
    <property type="entry name" value="2-enoyl-CoA Hydratase, Chain A, domain 1"/>
    <property type="match status" value="1"/>
</dbReference>
<reference evidence="3" key="1">
    <citation type="journal article" date="2021" name="PeerJ">
        <title>Extensive microbial diversity within the chicken gut microbiome revealed by metagenomics and culture.</title>
        <authorList>
            <person name="Gilroy R."/>
            <person name="Ravi A."/>
            <person name="Getino M."/>
            <person name="Pursley I."/>
            <person name="Horton D.L."/>
            <person name="Alikhan N.F."/>
            <person name="Baker D."/>
            <person name="Gharbi K."/>
            <person name="Hall N."/>
            <person name="Watson M."/>
            <person name="Adriaenssens E.M."/>
            <person name="Foster-Nyarko E."/>
            <person name="Jarju S."/>
            <person name="Secka A."/>
            <person name="Antonio M."/>
            <person name="Oren A."/>
            <person name="Chaudhuri R.R."/>
            <person name="La Ragione R."/>
            <person name="Hildebrand F."/>
            <person name="Pallen M.J."/>
        </authorList>
    </citation>
    <scope>NUCLEOTIDE SEQUENCE</scope>
    <source>
        <strain evidence="3">CHK121-7720</strain>
    </source>
</reference>
<dbReference type="Gene3D" id="3.30.750.44">
    <property type="match status" value="1"/>
</dbReference>
<dbReference type="PANTHER" id="PTHR11261:SF3">
    <property type="entry name" value="RETINOL-BINDING PROTEIN 3"/>
    <property type="match status" value="1"/>
</dbReference>
<dbReference type="InterPro" id="IPR005151">
    <property type="entry name" value="Tail-specific_protease"/>
</dbReference>
<dbReference type="GO" id="GO:0008236">
    <property type="term" value="F:serine-type peptidase activity"/>
    <property type="evidence" value="ECO:0007669"/>
    <property type="project" value="InterPro"/>
</dbReference>
<dbReference type="SUPFAM" id="SSF52096">
    <property type="entry name" value="ClpP/crotonase"/>
    <property type="match status" value="1"/>
</dbReference>
<organism evidence="3 4">
    <name type="scientific">Barnesiella viscericola</name>
    <dbReference type="NCBI Taxonomy" id="397865"/>
    <lineage>
        <taxon>Bacteria</taxon>
        <taxon>Pseudomonadati</taxon>
        <taxon>Bacteroidota</taxon>
        <taxon>Bacteroidia</taxon>
        <taxon>Bacteroidales</taxon>
        <taxon>Barnesiellaceae</taxon>
        <taxon>Barnesiella</taxon>
    </lineage>
</organism>
<dbReference type="SMART" id="SM00245">
    <property type="entry name" value="TSPc"/>
    <property type="match status" value="1"/>
</dbReference>
<dbReference type="PROSITE" id="PS51257">
    <property type="entry name" value="PROKAR_LIPOPROTEIN"/>
    <property type="match status" value="1"/>
</dbReference>
<feature type="chain" id="PRO_5037587809" evidence="1">
    <location>
        <begin position="26"/>
        <end position="341"/>
    </location>
</feature>
<dbReference type="RefSeq" id="WP_273306725.1">
    <property type="nucleotide sequence ID" value="NZ_DYUD01000025.1"/>
</dbReference>
<evidence type="ECO:0000259" key="2">
    <source>
        <dbReference type="SMART" id="SM00245"/>
    </source>
</evidence>
<evidence type="ECO:0000256" key="1">
    <source>
        <dbReference type="SAM" id="SignalP"/>
    </source>
</evidence>
<dbReference type="Proteomes" id="UP000757103">
    <property type="component" value="Unassembled WGS sequence"/>
</dbReference>
<feature type="signal peptide" evidence="1">
    <location>
        <begin position="1"/>
        <end position="25"/>
    </location>
</feature>
<evidence type="ECO:0000313" key="3">
    <source>
        <dbReference type="EMBL" id="HJG89650.1"/>
    </source>
</evidence>
<accession>A0A921MSN7</accession>
<reference evidence="3" key="2">
    <citation type="submission" date="2021-09" db="EMBL/GenBank/DDBJ databases">
        <authorList>
            <person name="Gilroy R."/>
        </authorList>
    </citation>
    <scope>NUCLEOTIDE SEQUENCE</scope>
    <source>
        <strain evidence="3">CHK121-7720</strain>
    </source>
</reference>
<proteinExistence type="predicted"/>
<dbReference type="Pfam" id="PF03572">
    <property type="entry name" value="Peptidase_S41"/>
    <property type="match status" value="1"/>
</dbReference>
<dbReference type="GO" id="GO:0006508">
    <property type="term" value="P:proteolysis"/>
    <property type="evidence" value="ECO:0007669"/>
    <property type="project" value="InterPro"/>
</dbReference>
<dbReference type="AlphaFoldDB" id="A0A921MSN7"/>
<sequence length="341" mass="38803">MIRKFTKIGFLVSLLSLLSFTSCHKVEVFENDPYGNFDALWTILDERYCFFEYKEIDWEQVRIKYRKKLTMKMTSEELFSVCGDMLMELKDGHVNLSAAHDVSRYWDWLYGSPENYQERLIDEYYLNFDYRYTSGIKYKILPQNVGYMYYGSFSSTIGEGNLDQILAYLSTSTGLIIDVRSNGGGSLSNVETLVSRFINQETLVGYISHKTGPGHQDFSELYPIKYSPSNRIRYQKPIVVLANRGTYSAANNFVSVMKVLPQVVVMGDITGGGSGLPFSSELPNGWSIRFSASPIYDASRQHTEFGVAPTEGYKMDMDLEQAEQGHDTILDRAIAYLTGSE</sequence>
<evidence type="ECO:0000313" key="4">
    <source>
        <dbReference type="Proteomes" id="UP000757103"/>
    </source>
</evidence>
<dbReference type="InterPro" id="IPR029045">
    <property type="entry name" value="ClpP/crotonase-like_dom_sf"/>
</dbReference>
<dbReference type="Pfam" id="PF14684">
    <property type="entry name" value="Tricorn_C1"/>
    <property type="match status" value="1"/>
</dbReference>